<evidence type="ECO:0000256" key="3">
    <source>
        <dbReference type="ARBA" id="ARBA00022777"/>
    </source>
</evidence>
<dbReference type="InterPro" id="IPR011611">
    <property type="entry name" value="PfkB_dom"/>
</dbReference>
<dbReference type="AlphaFoldDB" id="A0A975C0X6"/>
<dbReference type="PANTHER" id="PTHR43320:SF3">
    <property type="entry name" value="CARBOHYDRATE KINASE PFKB DOMAIN-CONTAINING PROTEIN"/>
    <property type="match status" value="1"/>
</dbReference>
<keyword evidence="6" id="KW-1185">Reference proteome</keyword>
<evidence type="ECO:0000259" key="4">
    <source>
        <dbReference type="Pfam" id="PF00294"/>
    </source>
</evidence>
<evidence type="ECO:0000256" key="2">
    <source>
        <dbReference type="ARBA" id="ARBA00022679"/>
    </source>
</evidence>
<dbReference type="PANTHER" id="PTHR43320">
    <property type="entry name" value="SUGAR KINASE"/>
    <property type="match status" value="1"/>
</dbReference>
<dbReference type="GO" id="GO:0016301">
    <property type="term" value="F:kinase activity"/>
    <property type="evidence" value="ECO:0007669"/>
    <property type="project" value="UniProtKB-KW"/>
</dbReference>
<proteinExistence type="inferred from homology"/>
<keyword evidence="3 5" id="KW-0418">Kinase</keyword>
<dbReference type="CDD" id="cd01168">
    <property type="entry name" value="adenosine_kinase"/>
    <property type="match status" value="1"/>
</dbReference>
<protein>
    <submittedName>
        <fullName evidence="5">Adenosine kinase</fullName>
    </submittedName>
</protein>
<evidence type="ECO:0000313" key="6">
    <source>
        <dbReference type="Proteomes" id="UP000663918"/>
    </source>
</evidence>
<reference evidence="5" key="1">
    <citation type="submission" date="2020-09" db="EMBL/GenBank/DDBJ databases">
        <title>Brevundimonas sp. LVF2 isolated from a puddle in Goettingen, Germany.</title>
        <authorList>
            <person name="Friedrich I."/>
            <person name="Klassen A."/>
            <person name="Hannes N."/>
            <person name="Schneider D."/>
            <person name="Hertel R."/>
            <person name="Daniel R."/>
        </authorList>
    </citation>
    <scope>NUCLEOTIDE SEQUENCE</scope>
    <source>
        <strain evidence="5">LVF2</strain>
    </source>
</reference>
<dbReference type="InterPro" id="IPR002173">
    <property type="entry name" value="Carboh/pur_kinase_PfkB_CS"/>
</dbReference>
<dbReference type="Gene3D" id="3.40.1190.20">
    <property type="match status" value="1"/>
</dbReference>
<evidence type="ECO:0000313" key="5">
    <source>
        <dbReference type="EMBL" id="QTC90989.1"/>
    </source>
</evidence>
<dbReference type="InterPro" id="IPR029056">
    <property type="entry name" value="Ribokinase-like"/>
</dbReference>
<gene>
    <name evidence="5" type="ORF">IFJ75_17475</name>
</gene>
<dbReference type="Proteomes" id="UP000663918">
    <property type="component" value="Chromosome"/>
</dbReference>
<feature type="domain" description="Carbohydrate kinase PfkB" evidence="4">
    <location>
        <begin position="55"/>
        <end position="316"/>
    </location>
</feature>
<evidence type="ECO:0000256" key="1">
    <source>
        <dbReference type="ARBA" id="ARBA00010688"/>
    </source>
</evidence>
<name>A0A975C0X6_9CAUL</name>
<dbReference type="KEGG" id="bgoe:IFJ75_17475"/>
<dbReference type="RefSeq" id="WP_207869904.1">
    <property type="nucleotide sequence ID" value="NZ_CP062222.1"/>
</dbReference>
<dbReference type="Pfam" id="PF00294">
    <property type="entry name" value="PfkB"/>
    <property type="match status" value="1"/>
</dbReference>
<keyword evidence="2" id="KW-0808">Transferase</keyword>
<dbReference type="SUPFAM" id="SSF53613">
    <property type="entry name" value="Ribokinase-like"/>
    <property type="match status" value="1"/>
</dbReference>
<accession>A0A975C0X6</accession>
<comment type="similarity">
    <text evidence="1">Belongs to the carbohydrate kinase PfkB family.</text>
</comment>
<dbReference type="PROSITE" id="PS00584">
    <property type="entry name" value="PFKB_KINASES_2"/>
    <property type="match status" value="1"/>
</dbReference>
<dbReference type="InterPro" id="IPR052700">
    <property type="entry name" value="Carb_kinase_PfkB-like"/>
</dbReference>
<organism evidence="5 6">
    <name type="scientific">Brevundimonas goettingensis</name>
    <dbReference type="NCBI Taxonomy" id="2774190"/>
    <lineage>
        <taxon>Bacteria</taxon>
        <taxon>Pseudomonadati</taxon>
        <taxon>Pseudomonadota</taxon>
        <taxon>Alphaproteobacteria</taxon>
        <taxon>Caulobacterales</taxon>
        <taxon>Caulobacteraceae</taxon>
        <taxon>Brevundimonas</taxon>
    </lineage>
</organism>
<sequence>MTQAQYDVCAVGNAIVDVLSPCDDAFLVAQSLTPGSMQLVDEDQSAALYDAMAAGVEASGGSAGNTVAGVGSFGGKAAYIGKVAPDTLGGVFTHDIRASGVHFDTAPLEGGAGTGRCLINVTPDGQRTMCTFLGAANQLEVADIDEALIADSAIVYLEGYLFDPAPARAAFEAAAAAAHKAGRKVAITLSDTFVVARWRAELLSFIAASADIVLANEGELGALFETEDFDAAATKLAAMVEVAAVTRGADGSVIIRGEDRVAVAAFPVDKVVDTTGAGDQYAAGFLLGLARGLSLADAGKLGSLAASEVIAHWGPRPMVKLDALATENGLTLKA</sequence>
<dbReference type="EMBL" id="CP062222">
    <property type="protein sequence ID" value="QTC90989.1"/>
    <property type="molecule type" value="Genomic_DNA"/>
</dbReference>